<evidence type="ECO:0000313" key="7">
    <source>
        <dbReference type="EMBL" id="TLD00199.1"/>
    </source>
</evidence>
<dbReference type="InterPro" id="IPR004837">
    <property type="entry name" value="NaCa_Exmemb"/>
</dbReference>
<feature type="transmembrane region" description="Helical" evidence="5">
    <location>
        <begin position="125"/>
        <end position="143"/>
    </location>
</feature>
<keyword evidence="4 5" id="KW-0472">Membrane</keyword>
<dbReference type="STRING" id="180332.GCA_000797495_05133"/>
<keyword evidence="2 5" id="KW-0812">Transmembrane</keyword>
<name>A0A4U8Q6T8_9FIRM</name>
<evidence type="ECO:0000256" key="4">
    <source>
        <dbReference type="ARBA" id="ARBA00023136"/>
    </source>
</evidence>
<feature type="domain" description="Sodium/calcium exchanger membrane region" evidence="6">
    <location>
        <begin position="171"/>
        <end position="309"/>
    </location>
</feature>
<dbReference type="OrthoDB" id="9794225at2"/>
<keyword evidence="8" id="KW-1185">Reference proteome</keyword>
<dbReference type="GO" id="GO:0005262">
    <property type="term" value="F:calcium channel activity"/>
    <property type="evidence" value="ECO:0007669"/>
    <property type="project" value="TreeGrafter"/>
</dbReference>
<comment type="subcellular location">
    <subcellularLocation>
        <location evidence="1">Membrane</location>
        <topology evidence="1">Multi-pass membrane protein</topology>
    </subcellularLocation>
</comment>
<organism evidence="7 8">
    <name type="scientific">Robinsoniella peoriensis</name>
    <dbReference type="NCBI Taxonomy" id="180332"/>
    <lineage>
        <taxon>Bacteria</taxon>
        <taxon>Bacillati</taxon>
        <taxon>Bacillota</taxon>
        <taxon>Clostridia</taxon>
        <taxon>Lachnospirales</taxon>
        <taxon>Lachnospiraceae</taxon>
        <taxon>Robinsoniella</taxon>
    </lineage>
</organism>
<feature type="transmembrane region" description="Helical" evidence="5">
    <location>
        <begin position="233"/>
        <end position="253"/>
    </location>
</feature>
<keyword evidence="3 5" id="KW-1133">Transmembrane helix</keyword>
<evidence type="ECO:0000256" key="5">
    <source>
        <dbReference type="SAM" id="Phobius"/>
    </source>
</evidence>
<feature type="transmembrane region" description="Helical" evidence="5">
    <location>
        <begin position="204"/>
        <end position="226"/>
    </location>
</feature>
<feature type="transmembrane region" description="Helical" evidence="5">
    <location>
        <begin position="67"/>
        <end position="90"/>
    </location>
</feature>
<accession>A0A4U8Q6T8</accession>
<dbReference type="GO" id="GO:0005886">
    <property type="term" value="C:plasma membrane"/>
    <property type="evidence" value="ECO:0007669"/>
    <property type="project" value="TreeGrafter"/>
</dbReference>
<dbReference type="InterPro" id="IPR004481">
    <property type="entry name" value="K/Na/Ca-exchanger"/>
</dbReference>
<reference evidence="7 8" key="1">
    <citation type="journal article" date="2019" name="Anaerobe">
        <title>Detection of Robinsoniella peoriensis in multiple bone samples of a trauma patient.</title>
        <authorList>
            <person name="Schrottner P."/>
            <person name="Hartwich K."/>
            <person name="Bunk B."/>
            <person name="Schober I."/>
            <person name="Helbig S."/>
            <person name="Rudolph W.W."/>
            <person name="Gunzer F."/>
        </authorList>
    </citation>
    <scope>NUCLEOTIDE SEQUENCE [LARGE SCALE GENOMIC DNA]</scope>
    <source>
        <strain evidence="7 8">DSM 106044</strain>
    </source>
</reference>
<dbReference type="PANTHER" id="PTHR10846:SF8">
    <property type="entry name" value="INNER MEMBRANE PROTEIN YRBG"/>
    <property type="match status" value="1"/>
</dbReference>
<dbReference type="Pfam" id="PF01699">
    <property type="entry name" value="Na_Ca_ex"/>
    <property type="match status" value="2"/>
</dbReference>
<dbReference type="NCBIfam" id="TIGR00367">
    <property type="entry name" value="calcium/sodium antiporter"/>
    <property type="match status" value="1"/>
</dbReference>
<dbReference type="PANTHER" id="PTHR10846">
    <property type="entry name" value="SODIUM/POTASSIUM/CALCIUM EXCHANGER"/>
    <property type="match status" value="1"/>
</dbReference>
<dbReference type="GO" id="GO:0006874">
    <property type="term" value="P:intracellular calcium ion homeostasis"/>
    <property type="evidence" value="ECO:0007669"/>
    <property type="project" value="TreeGrafter"/>
</dbReference>
<dbReference type="EMBL" id="QGQD01000057">
    <property type="protein sequence ID" value="TLD00199.1"/>
    <property type="molecule type" value="Genomic_DNA"/>
</dbReference>
<gene>
    <name evidence="7" type="primary">yrbG</name>
    <name evidence="7" type="ORF">DSM106044_02865</name>
</gene>
<dbReference type="InterPro" id="IPR044880">
    <property type="entry name" value="NCX_ion-bd_dom_sf"/>
</dbReference>
<proteinExistence type="predicted"/>
<evidence type="ECO:0000256" key="2">
    <source>
        <dbReference type="ARBA" id="ARBA00022692"/>
    </source>
</evidence>
<dbReference type="Gene3D" id="1.20.1420.30">
    <property type="entry name" value="NCX, central ion-binding region"/>
    <property type="match status" value="1"/>
</dbReference>
<dbReference type="Proteomes" id="UP000306509">
    <property type="component" value="Unassembled WGS sequence"/>
</dbReference>
<feature type="transmembrane region" description="Helical" evidence="5">
    <location>
        <begin position="294"/>
        <end position="310"/>
    </location>
</feature>
<evidence type="ECO:0000256" key="1">
    <source>
        <dbReference type="ARBA" id="ARBA00004141"/>
    </source>
</evidence>
<dbReference type="RefSeq" id="WP_027295078.1">
    <property type="nucleotide sequence ID" value="NZ_CABMJZ010000140.1"/>
</dbReference>
<feature type="transmembrane region" description="Helical" evidence="5">
    <location>
        <begin position="164"/>
        <end position="184"/>
    </location>
</feature>
<evidence type="ECO:0000256" key="3">
    <source>
        <dbReference type="ARBA" id="ARBA00022989"/>
    </source>
</evidence>
<protein>
    <submittedName>
        <fullName evidence="7">Inner membrane protein YrbG</fullName>
    </submittedName>
</protein>
<evidence type="ECO:0000259" key="6">
    <source>
        <dbReference type="Pfam" id="PF01699"/>
    </source>
</evidence>
<feature type="transmembrane region" description="Helical" evidence="5">
    <location>
        <begin position="259"/>
        <end position="282"/>
    </location>
</feature>
<sequence length="311" mass="32846">MLTYVLLIIGFVLLIKGADYFVEGSSNIARLLRIPSVIIGLTVVAFGTSMPEASVSITAAIEAQNELALSNVIGSNIFNLLVVVGICAAIKPMGITPSVLKREFPFSIVITAVLLLLSLDHEVGQIDGWILLAFFVLFLVFTVKSALKSRNEIQADSTDGIKQLSPLLSGICIIGGLAAIVIGGDLVVNSAVSIAESFGLSQTLIGLTIVALGTSLPELVTSIVASRKGENDIALGNVVGSNIFNILLVLGASSALHPVAVNLFSIYDIMILIVASIAVFIFALQSKILNRMEGWIMLLGYAAFMGFIILR</sequence>
<comment type="caution">
    <text evidence="7">The sequence shown here is derived from an EMBL/GenBank/DDBJ whole genome shotgun (WGS) entry which is preliminary data.</text>
</comment>
<feature type="transmembrane region" description="Helical" evidence="5">
    <location>
        <begin position="34"/>
        <end position="61"/>
    </location>
</feature>
<evidence type="ECO:0000313" key="8">
    <source>
        <dbReference type="Proteomes" id="UP000306509"/>
    </source>
</evidence>
<feature type="transmembrane region" description="Helical" evidence="5">
    <location>
        <begin position="6"/>
        <end position="22"/>
    </location>
</feature>
<feature type="domain" description="Sodium/calcium exchanger membrane region" evidence="6">
    <location>
        <begin position="4"/>
        <end position="143"/>
    </location>
</feature>
<dbReference type="AlphaFoldDB" id="A0A4U8Q6T8"/>
<dbReference type="GO" id="GO:0008273">
    <property type="term" value="F:calcium, potassium:sodium antiporter activity"/>
    <property type="evidence" value="ECO:0007669"/>
    <property type="project" value="TreeGrafter"/>
</dbReference>